<evidence type="ECO:0008006" key="4">
    <source>
        <dbReference type="Google" id="ProtNLM"/>
    </source>
</evidence>
<name>A0A165GM27_EXIGL</name>
<accession>A0A165GM27</accession>
<proteinExistence type="predicted"/>
<dbReference type="InParanoid" id="A0A165GM27"/>
<dbReference type="AlphaFoldDB" id="A0A165GM27"/>
<keyword evidence="3" id="KW-1185">Reference proteome</keyword>
<organism evidence="2 3">
    <name type="scientific">Exidia glandulosa HHB12029</name>
    <dbReference type="NCBI Taxonomy" id="1314781"/>
    <lineage>
        <taxon>Eukaryota</taxon>
        <taxon>Fungi</taxon>
        <taxon>Dikarya</taxon>
        <taxon>Basidiomycota</taxon>
        <taxon>Agaricomycotina</taxon>
        <taxon>Agaricomycetes</taxon>
        <taxon>Auriculariales</taxon>
        <taxon>Exidiaceae</taxon>
        <taxon>Exidia</taxon>
    </lineage>
</organism>
<dbReference type="Proteomes" id="UP000077266">
    <property type="component" value="Unassembled WGS sequence"/>
</dbReference>
<feature type="chain" id="PRO_5007858208" description="CBM1 domain-containing protein" evidence="1">
    <location>
        <begin position="20"/>
        <end position="67"/>
    </location>
</feature>
<protein>
    <recommendedName>
        <fullName evidence="4">CBM1 domain-containing protein</fullName>
    </recommendedName>
</protein>
<sequence length="67" mass="7116">MQPKVLLVLSALVAGLAYAQVQPCFNQADPDHSIGNYCFCEGDGLCYFPGSGSNDCNPTGDEFPCPE</sequence>
<evidence type="ECO:0000313" key="2">
    <source>
        <dbReference type="EMBL" id="KZV90720.1"/>
    </source>
</evidence>
<feature type="signal peptide" evidence="1">
    <location>
        <begin position="1"/>
        <end position="19"/>
    </location>
</feature>
<reference evidence="2 3" key="1">
    <citation type="journal article" date="2016" name="Mol. Biol. Evol.">
        <title>Comparative Genomics of Early-Diverging Mushroom-Forming Fungi Provides Insights into the Origins of Lignocellulose Decay Capabilities.</title>
        <authorList>
            <person name="Nagy L.G."/>
            <person name="Riley R."/>
            <person name="Tritt A."/>
            <person name="Adam C."/>
            <person name="Daum C."/>
            <person name="Floudas D."/>
            <person name="Sun H."/>
            <person name="Yadav J.S."/>
            <person name="Pangilinan J."/>
            <person name="Larsson K.H."/>
            <person name="Matsuura K."/>
            <person name="Barry K."/>
            <person name="Labutti K."/>
            <person name="Kuo R."/>
            <person name="Ohm R.A."/>
            <person name="Bhattacharya S.S."/>
            <person name="Shirouzu T."/>
            <person name="Yoshinaga Y."/>
            <person name="Martin F.M."/>
            <person name="Grigoriev I.V."/>
            <person name="Hibbett D.S."/>
        </authorList>
    </citation>
    <scope>NUCLEOTIDE SEQUENCE [LARGE SCALE GENOMIC DNA]</scope>
    <source>
        <strain evidence="2 3">HHB12029</strain>
    </source>
</reference>
<evidence type="ECO:0000256" key="1">
    <source>
        <dbReference type="SAM" id="SignalP"/>
    </source>
</evidence>
<evidence type="ECO:0000313" key="3">
    <source>
        <dbReference type="Proteomes" id="UP000077266"/>
    </source>
</evidence>
<keyword evidence="1" id="KW-0732">Signal</keyword>
<dbReference type="EMBL" id="KV426042">
    <property type="protein sequence ID" value="KZV90720.1"/>
    <property type="molecule type" value="Genomic_DNA"/>
</dbReference>
<gene>
    <name evidence="2" type="ORF">EXIGLDRAFT_770546</name>
</gene>
<dbReference type="OrthoDB" id="5138463at2759"/>